<dbReference type="SMR" id="B4M8H0"/>
<dbReference type="OrthoDB" id="6510177at2759"/>
<dbReference type="GO" id="GO:0008203">
    <property type="term" value="P:cholesterol metabolic process"/>
    <property type="evidence" value="ECO:0007669"/>
    <property type="project" value="UniProtKB-KW"/>
</dbReference>
<keyword evidence="10 16" id="KW-0472">Membrane</keyword>
<dbReference type="NCBIfam" id="TIGR00917">
    <property type="entry name" value="2A060601"/>
    <property type="match status" value="1"/>
</dbReference>
<dbReference type="HOGENOM" id="CLU_002359_0_0_1"/>
<dbReference type="InParanoid" id="B4M8H0"/>
<evidence type="ECO:0000256" key="16">
    <source>
        <dbReference type="SAM" id="Phobius"/>
    </source>
</evidence>
<evidence type="ECO:0000256" key="11">
    <source>
        <dbReference type="ARBA" id="ARBA00023157"/>
    </source>
</evidence>
<dbReference type="GO" id="GO:0005886">
    <property type="term" value="C:plasma membrane"/>
    <property type="evidence" value="ECO:0007669"/>
    <property type="project" value="TreeGrafter"/>
</dbReference>
<dbReference type="FunFam" id="1.20.1640.10:FF:000008">
    <property type="entry name" value="NPC intracellular cholesterol transporter 1"/>
    <property type="match status" value="1"/>
</dbReference>
<keyword evidence="11" id="KW-1015">Disulfide bond</keyword>
<keyword evidence="6" id="KW-0732">Signal</keyword>
<organism evidence="18 19">
    <name type="scientific">Drosophila virilis</name>
    <name type="common">Fruit fly</name>
    <dbReference type="NCBI Taxonomy" id="7244"/>
    <lineage>
        <taxon>Eukaryota</taxon>
        <taxon>Metazoa</taxon>
        <taxon>Ecdysozoa</taxon>
        <taxon>Arthropoda</taxon>
        <taxon>Hexapoda</taxon>
        <taxon>Insecta</taxon>
        <taxon>Pterygota</taxon>
        <taxon>Neoptera</taxon>
        <taxon>Endopterygota</taxon>
        <taxon>Diptera</taxon>
        <taxon>Brachycera</taxon>
        <taxon>Muscomorpha</taxon>
        <taxon>Ephydroidea</taxon>
        <taxon>Drosophilidae</taxon>
        <taxon>Drosophila</taxon>
    </lineage>
</organism>
<dbReference type="GO" id="GO:0012505">
    <property type="term" value="C:endomembrane system"/>
    <property type="evidence" value="ECO:0007669"/>
    <property type="project" value="UniProtKB-SubCell"/>
</dbReference>
<dbReference type="PROSITE" id="PS50156">
    <property type="entry name" value="SSD"/>
    <property type="match status" value="1"/>
</dbReference>
<keyword evidence="13" id="KW-0325">Glycoprotein</keyword>
<keyword evidence="5 16" id="KW-0812">Transmembrane</keyword>
<dbReference type="SUPFAM" id="SSF82866">
    <property type="entry name" value="Multidrug efflux transporter AcrB transmembrane domain"/>
    <property type="match status" value="2"/>
</dbReference>
<keyword evidence="3" id="KW-0813">Transport</keyword>
<evidence type="ECO:0000256" key="12">
    <source>
        <dbReference type="ARBA" id="ARBA00023166"/>
    </source>
</evidence>
<feature type="transmembrane region" description="Helical" evidence="16">
    <location>
        <begin position="1199"/>
        <end position="1221"/>
    </location>
</feature>
<accession>B4M8H0</accession>
<keyword evidence="19" id="KW-1185">Reference proteome</keyword>
<feature type="transmembrane region" description="Helical" evidence="16">
    <location>
        <begin position="653"/>
        <end position="677"/>
    </location>
</feature>
<proteinExistence type="inferred from homology"/>
<evidence type="ECO:0000256" key="2">
    <source>
        <dbReference type="ARBA" id="ARBA00005585"/>
    </source>
</evidence>
<feature type="transmembrane region" description="Helical" evidence="16">
    <location>
        <begin position="1156"/>
        <end position="1178"/>
    </location>
</feature>
<dbReference type="GO" id="GO:0030299">
    <property type="term" value="P:intestinal cholesterol absorption"/>
    <property type="evidence" value="ECO:0007669"/>
    <property type="project" value="TreeGrafter"/>
</dbReference>
<evidence type="ECO:0000256" key="9">
    <source>
        <dbReference type="ARBA" id="ARBA00023098"/>
    </source>
</evidence>
<evidence type="ECO:0000256" key="6">
    <source>
        <dbReference type="ARBA" id="ARBA00022729"/>
    </source>
</evidence>
<dbReference type="Proteomes" id="UP000008792">
    <property type="component" value="Unassembled WGS sequence"/>
</dbReference>
<dbReference type="InterPro" id="IPR032190">
    <property type="entry name" value="NPC1_N"/>
</dbReference>
<evidence type="ECO:0000256" key="13">
    <source>
        <dbReference type="ARBA" id="ARBA00023180"/>
    </source>
</evidence>
<feature type="transmembrane region" description="Helical" evidence="16">
    <location>
        <begin position="1104"/>
        <end position="1122"/>
    </location>
</feature>
<feature type="domain" description="SSD" evidence="17">
    <location>
        <begin position="619"/>
        <end position="784"/>
    </location>
</feature>
<dbReference type="InterPro" id="IPR053956">
    <property type="entry name" value="NPC1_MLD"/>
</dbReference>
<evidence type="ECO:0000256" key="10">
    <source>
        <dbReference type="ARBA" id="ARBA00023136"/>
    </source>
</evidence>
<dbReference type="FunFam" id="1.20.1640.10:FF:000010">
    <property type="entry name" value="NPC intracellular cholesterol transporter 1"/>
    <property type="match status" value="1"/>
</dbReference>
<evidence type="ECO:0000256" key="3">
    <source>
        <dbReference type="ARBA" id="ARBA00022448"/>
    </source>
</evidence>
<keyword evidence="12" id="KW-1207">Sterol metabolism</keyword>
<evidence type="ECO:0000256" key="4">
    <source>
        <dbReference type="ARBA" id="ARBA00022548"/>
    </source>
</evidence>
<feature type="transmembrane region" description="Helical" evidence="16">
    <location>
        <begin position="620"/>
        <end position="641"/>
    </location>
</feature>
<dbReference type="InterPro" id="IPR053958">
    <property type="entry name" value="HMGCR/SNAP/NPC1-like_SSD"/>
</dbReference>
<feature type="transmembrane region" description="Helical" evidence="16">
    <location>
        <begin position="1233"/>
        <end position="1256"/>
    </location>
</feature>
<dbReference type="Gene3D" id="1.20.1640.10">
    <property type="entry name" value="Multidrug efflux transporter AcrB transmembrane domain"/>
    <property type="match status" value="2"/>
</dbReference>
<keyword evidence="7 16" id="KW-1133">Transmembrane helix</keyword>
<evidence type="ECO:0000259" key="17">
    <source>
        <dbReference type="PROSITE" id="PS50156"/>
    </source>
</evidence>
<dbReference type="InterPro" id="IPR000731">
    <property type="entry name" value="SSD"/>
</dbReference>
<feature type="transmembrane region" description="Helical" evidence="16">
    <location>
        <begin position="760"/>
        <end position="784"/>
    </location>
</feature>
<feature type="transmembrane region" description="Helical" evidence="16">
    <location>
        <begin position="1129"/>
        <end position="1150"/>
    </location>
</feature>
<dbReference type="Pfam" id="PF12349">
    <property type="entry name" value="Sterol-sensing"/>
    <property type="match status" value="1"/>
</dbReference>
<dbReference type="PhylomeDB" id="B4M8H0"/>
<dbReference type="InterPro" id="IPR004765">
    <property type="entry name" value="NPC1-like"/>
</dbReference>
<sequence length="1282" mass="144057">MVLLRGSTPEVKFFIFGILISFICASKQDCIWYGVCNTDSSYHNQYCSYNGTPKEMPPDGLQLLAERCSFLLEEKQTKFCCDVDQVKILNKNIKLASAILDRCPSCMANLARHICEFSCSSEQSKFARVASTKKNDKGDDYVTALDLHITEEYINKTYKSCAQVSVPQTGQLALDLMCGTYGASRCSPTKWFTYMGDVNNVYVPFQITYIQHPTNSTTNEFTPLNPKTIPCNEAVNSELPACSCTDCDLSCPQAPEEPITPNQLKIAGFDAFTVIMTVVFTVGTVVFLLGTFLFTKDSISDEDFHVGNEEVTDDSMYRQQPRYFEKLGARTEYFLENIFTKWGTFFATYPWITLFACASIVVMLGYGITFVEITTDPVQLWASPSSKSRMEREFFDSKFEPFFRIEQVIIKAVDLPYILHNTSNGPIKFGPIFGKDFLSDVLDLQEQIQNIDANGTFLNNICYAPLKDDNSYVKASDCVIQSIWGYFQDDISRLDDNDEDNGFNVTYLDEMYQCISNPYLCLASYGGPVDPAIALGGFLKPGEQLTGTTKYEQADALILTFLVKNHHDKGKLVHALEWEKSFVEFMINYIENNKSKSMDIAFTTERSIEDELNRESQSDVLTVLVSYIIMFIYIAISLGHVQELKRSLIDSKITLGIGGVIIVLASVVSSIGIFGYIGVPATLIIVEVIPFLVLAVGVDNIFILVQTFQRDQRRTNETTEQQVGRVLGRVGPSMLLTSVSESCCFFLGSLSDMPAVKAFALYAGAALLIDFILQITCFIGLFTLDIKRKDENRLDICCFIKCKKSDIVHNNEGLLYKFFRSVYVPFLMKKAVRVTVMILSFGCLCASIAFVPKIEIGLDQELAMPEDSFVLHYFKSLNEHLNIGPPVYFVLRGDINYSNSSNQNLVCSGRYCNDDSVLTQLYLASRRSNLTYIARPASSWIDDYFDWALSSSCCKYNPKNDSFCPHQDTSCSNCIIKKNDLQRPDEQDFGKYLPFFLKDNPDDSCVKAGHAAYSGAVRYNYAQKTLNVDSSYFMAYHSILKSSRDYFQALEAARKISANITQMLRYNLISNGLPLDLAMQVEVFPYSVFYVFYEQYLTMWSDTLQSIGISILSIFIVTFILMGFDIHSALVVIITITMIIVNLGGLMYYWNISLNAVSLVNIVMAIGISVEFCSHLVHSFSLSKEINQVNRAADCLSKMGSSIFSGITLTKFAGILVLAFAKSQIFQVFYFRMYFGIVVIGATHGLIFLPVLLSYIGAPNNTRLESHSHDTGEQETSLSRAR</sequence>
<dbReference type="GO" id="GO:0030301">
    <property type="term" value="P:cholesterol transport"/>
    <property type="evidence" value="ECO:0007669"/>
    <property type="project" value="UniProtKB-ARBA"/>
</dbReference>
<feature type="transmembrane region" description="Helical" evidence="16">
    <location>
        <begin position="683"/>
        <end position="705"/>
    </location>
</feature>
<comment type="subcellular location">
    <subcellularLocation>
        <location evidence="1">Endomembrane system</location>
        <topology evidence="1">Multi-pass membrane protein</topology>
    </subcellularLocation>
</comment>
<keyword evidence="8" id="KW-0445">Lipid transport</keyword>
<comment type="similarity">
    <text evidence="2">Belongs to the patched family.</text>
</comment>
<evidence type="ECO:0000256" key="14">
    <source>
        <dbReference type="ARBA" id="ARBA00023221"/>
    </source>
</evidence>
<feature type="transmembrane region" description="Helical" evidence="16">
    <location>
        <begin position="349"/>
        <end position="368"/>
    </location>
</feature>
<dbReference type="OMA" id="LYKFFRS"/>
<reference evidence="18 19" key="1">
    <citation type="journal article" date="2007" name="Nature">
        <title>Evolution of genes and genomes on the Drosophila phylogeny.</title>
        <authorList>
            <consortium name="Drosophila 12 Genomes Consortium"/>
            <person name="Clark A.G."/>
            <person name="Eisen M.B."/>
            <person name="Smith D.R."/>
            <person name="Bergman C.M."/>
            <person name="Oliver B."/>
            <person name="Markow T.A."/>
            <person name="Kaufman T.C."/>
            <person name="Kellis M."/>
            <person name="Gelbart W."/>
            <person name="Iyer V.N."/>
            <person name="Pollard D.A."/>
            <person name="Sackton T.B."/>
            <person name="Larracuente A.M."/>
            <person name="Singh N.D."/>
            <person name="Abad J.P."/>
            <person name="Abt D.N."/>
            <person name="Adryan B."/>
            <person name="Aguade M."/>
            <person name="Akashi H."/>
            <person name="Anderson W.W."/>
            <person name="Aquadro C.F."/>
            <person name="Ardell D.H."/>
            <person name="Arguello R."/>
            <person name="Artieri C.G."/>
            <person name="Barbash D.A."/>
            <person name="Barker D."/>
            <person name="Barsanti P."/>
            <person name="Batterham P."/>
            <person name="Batzoglou S."/>
            <person name="Begun D."/>
            <person name="Bhutkar A."/>
            <person name="Blanco E."/>
            <person name="Bosak S.A."/>
            <person name="Bradley R.K."/>
            <person name="Brand A.D."/>
            <person name="Brent M.R."/>
            <person name="Brooks A.N."/>
            <person name="Brown R.H."/>
            <person name="Butlin R.K."/>
            <person name="Caggese C."/>
            <person name="Calvi B.R."/>
            <person name="Bernardo de Carvalho A."/>
            <person name="Caspi A."/>
            <person name="Castrezana S."/>
            <person name="Celniker S.E."/>
            <person name="Chang J.L."/>
            <person name="Chapple C."/>
            <person name="Chatterji S."/>
            <person name="Chinwalla A."/>
            <person name="Civetta A."/>
            <person name="Clifton S.W."/>
            <person name="Comeron J.M."/>
            <person name="Costello J.C."/>
            <person name="Coyne J.A."/>
            <person name="Daub J."/>
            <person name="David R.G."/>
            <person name="Delcher A.L."/>
            <person name="Delehaunty K."/>
            <person name="Do C.B."/>
            <person name="Ebling H."/>
            <person name="Edwards K."/>
            <person name="Eickbush T."/>
            <person name="Evans J.D."/>
            <person name="Filipski A."/>
            <person name="Findeiss S."/>
            <person name="Freyhult E."/>
            <person name="Fulton L."/>
            <person name="Fulton R."/>
            <person name="Garcia A.C."/>
            <person name="Gardiner A."/>
            <person name="Garfield D.A."/>
            <person name="Garvin B.E."/>
            <person name="Gibson G."/>
            <person name="Gilbert D."/>
            <person name="Gnerre S."/>
            <person name="Godfrey J."/>
            <person name="Good R."/>
            <person name="Gotea V."/>
            <person name="Gravely B."/>
            <person name="Greenberg A.J."/>
            <person name="Griffiths-Jones S."/>
            <person name="Gross S."/>
            <person name="Guigo R."/>
            <person name="Gustafson E.A."/>
            <person name="Haerty W."/>
            <person name="Hahn M.W."/>
            <person name="Halligan D.L."/>
            <person name="Halpern A.L."/>
            <person name="Halter G.M."/>
            <person name="Han M.V."/>
            <person name="Heger A."/>
            <person name="Hillier L."/>
            <person name="Hinrichs A.S."/>
            <person name="Holmes I."/>
            <person name="Hoskins R.A."/>
            <person name="Hubisz M.J."/>
            <person name="Hultmark D."/>
            <person name="Huntley M.A."/>
            <person name="Jaffe D.B."/>
            <person name="Jagadeeshan S."/>
            <person name="Jeck W.R."/>
            <person name="Johnson J."/>
            <person name="Jones C.D."/>
            <person name="Jordan W.C."/>
            <person name="Karpen G.H."/>
            <person name="Kataoka E."/>
            <person name="Keightley P.D."/>
            <person name="Kheradpour P."/>
            <person name="Kirkness E.F."/>
            <person name="Koerich L.B."/>
            <person name="Kristiansen K."/>
            <person name="Kudrna D."/>
            <person name="Kulathinal R.J."/>
            <person name="Kumar S."/>
            <person name="Kwok R."/>
            <person name="Lander E."/>
            <person name="Langley C.H."/>
            <person name="Lapoint R."/>
            <person name="Lazzaro B.P."/>
            <person name="Lee S.J."/>
            <person name="Levesque L."/>
            <person name="Li R."/>
            <person name="Lin C.F."/>
            <person name="Lin M.F."/>
            <person name="Lindblad-Toh K."/>
            <person name="Llopart A."/>
            <person name="Long M."/>
            <person name="Low L."/>
            <person name="Lozovsky E."/>
            <person name="Lu J."/>
            <person name="Luo M."/>
            <person name="Machado C.A."/>
            <person name="Makalowski W."/>
            <person name="Marzo M."/>
            <person name="Matsuda M."/>
            <person name="Matzkin L."/>
            <person name="McAllister B."/>
            <person name="McBride C.S."/>
            <person name="McKernan B."/>
            <person name="McKernan K."/>
            <person name="Mendez-Lago M."/>
            <person name="Minx P."/>
            <person name="Mollenhauer M.U."/>
            <person name="Montooth K."/>
            <person name="Mount S.M."/>
            <person name="Mu X."/>
            <person name="Myers E."/>
            <person name="Negre B."/>
            <person name="Newfeld S."/>
            <person name="Nielsen R."/>
            <person name="Noor M.A."/>
            <person name="O'Grady P."/>
            <person name="Pachter L."/>
            <person name="Papaceit M."/>
            <person name="Parisi M.J."/>
            <person name="Parisi M."/>
            <person name="Parts L."/>
            <person name="Pedersen J.S."/>
            <person name="Pesole G."/>
            <person name="Phillippy A.M."/>
            <person name="Ponting C.P."/>
            <person name="Pop M."/>
            <person name="Porcelli D."/>
            <person name="Powell J.R."/>
            <person name="Prohaska S."/>
            <person name="Pruitt K."/>
            <person name="Puig M."/>
            <person name="Quesneville H."/>
            <person name="Ram K.R."/>
            <person name="Rand D."/>
            <person name="Rasmussen M.D."/>
            <person name="Reed L.K."/>
            <person name="Reenan R."/>
            <person name="Reily A."/>
            <person name="Remington K.A."/>
            <person name="Rieger T.T."/>
            <person name="Ritchie M.G."/>
            <person name="Robin C."/>
            <person name="Rogers Y.H."/>
            <person name="Rohde C."/>
            <person name="Rozas J."/>
            <person name="Rubenfield M.J."/>
            <person name="Ruiz A."/>
            <person name="Russo S."/>
            <person name="Salzberg S.L."/>
            <person name="Sanchez-Gracia A."/>
            <person name="Saranga D.J."/>
            <person name="Sato H."/>
            <person name="Schaeffer S.W."/>
            <person name="Schatz M.C."/>
            <person name="Schlenke T."/>
            <person name="Schwartz R."/>
            <person name="Segarra C."/>
            <person name="Singh R.S."/>
            <person name="Sirot L."/>
            <person name="Sirota M."/>
            <person name="Sisneros N.B."/>
            <person name="Smith C.D."/>
            <person name="Smith T.F."/>
            <person name="Spieth J."/>
            <person name="Stage D.E."/>
            <person name="Stark A."/>
            <person name="Stephan W."/>
            <person name="Strausberg R.L."/>
            <person name="Strempel S."/>
            <person name="Sturgill D."/>
            <person name="Sutton G."/>
            <person name="Sutton G.G."/>
            <person name="Tao W."/>
            <person name="Teichmann S."/>
            <person name="Tobari Y.N."/>
            <person name="Tomimura Y."/>
            <person name="Tsolas J.M."/>
            <person name="Valente V.L."/>
            <person name="Venter E."/>
            <person name="Venter J.C."/>
            <person name="Vicario S."/>
            <person name="Vieira F.G."/>
            <person name="Vilella A.J."/>
            <person name="Villasante A."/>
            <person name="Walenz B."/>
            <person name="Wang J."/>
            <person name="Wasserman M."/>
            <person name="Watts T."/>
            <person name="Wilson D."/>
            <person name="Wilson R.K."/>
            <person name="Wing R.A."/>
            <person name="Wolfner M.F."/>
            <person name="Wong A."/>
            <person name="Wong G.K."/>
            <person name="Wu C.I."/>
            <person name="Wu G."/>
            <person name="Yamamoto D."/>
            <person name="Yang H.P."/>
            <person name="Yang S.P."/>
            <person name="Yorke J.A."/>
            <person name="Yoshida K."/>
            <person name="Zdobnov E."/>
            <person name="Zhang P."/>
            <person name="Zhang Y."/>
            <person name="Zimin A.V."/>
            <person name="Baldwin J."/>
            <person name="Abdouelleil A."/>
            <person name="Abdulkadir J."/>
            <person name="Abebe A."/>
            <person name="Abera B."/>
            <person name="Abreu J."/>
            <person name="Acer S.C."/>
            <person name="Aftuck L."/>
            <person name="Alexander A."/>
            <person name="An P."/>
            <person name="Anderson E."/>
            <person name="Anderson S."/>
            <person name="Arachi H."/>
            <person name="Azer M."/>
            <person name="Bachantsang P."/>
            <person name="Barry A."/>
            <person name="Bayul T."/>
            <person name="Berlin A."/>
            <person name="Bessette D."/>
            <person name="Bloom T."/>
            <person name="Blye J."/>
            <person name="Boguslavskiy L."/>
            <person name="Bonnet C."/>
            <person name="Boukhgalter B."/>
            <person name="Bourzgui I."/>
            <person name="Brown A."/>
            <person name="Cahill P."/>
            <person name="Channer S."/>
            <person name="Cheshatsang Y."/>
            <person name="Chuda L."/>
            <person name="Citroen M."/>
            <person name="Collymore A."/>
            <person name="Cooke P."/>
            <person name="Costello M."/>
            <person name="D'Aco K."/>
            <person name="Daza R."/>
            <person name="De Haan G."/>
            <person name="DeGray S."/>
            <person name="DeMaso C."/>
            <person name="Dhargay N."/>
            <person name="Dooley K."/>
            <person name="Dooley E."/>
            <person name="Doricent M."/>
            <person name="Dorje P."/>
            <person name="Dorjee K."/>
            <person name="Dupes A."/>
            <person name="Elong R."/>
            <person name="Falk J."/>
            <person name="Farina A."/>
            <person name="Faro S."/>
            <person name="Ferguson D."/>
            <person name="Fisher S."/>
            <person name="Foley C.D."/>
            <person name="Franke A."/>
            <person name="Friedrich D."/>
            <person name="Gadbois L."/>
            <person name="Gearin G."/>
            <person name="Gearin C.R."/>
            <person name="Giannoukos G."/>
            <person name="Goode T."/>
            <person name="Graham J."/>
            <person name="Grandbois E."/>
            <person name="Grewal S."/>
            <person name="Gyaltsen K."/>
            <person name="Hafez N."/>
            <person name="Hagos B."/>
            <person name="Hall J."/>
            <person name="Henson C."/>
            <person name="Hollinger A."/>
            <person name="Honan T."/>
            <person name="Huard M.D."/>
            <person name="Hughes L."/>
            <person name="Hurhula B."/>
            <person name="Husby M.E."/>
            <person name="Kamat A."/>
            <person name="Kanga B."/>
            <person name="Kashin S."/>
            <person name="Khazanovich D."/>
            <person name="Kisner P."/>
            <person name="Lance K."/>
            <person name="Lara M."/>
            <person name="Lee W."/>
            <person name="Lennon N."/>
            <person name="Letendre F."/>
            <person name="LeVine R."/>
            <person name="Lipovsky A."/>
            <person name="Liu X."/>
            <person name="Liu J."/>
            <person name="Liu S."/>
            <person name="Lokyitsang T."/>
            <person name="Lokyitsang Y."/>
            <person name="Lubonja R."/>
            <person name="Lui A."/>
            <person name="MacDonald P."/>
            <person name="Magnisalis V."/>
            <person name="Maru K."/>
            <person name="Matthews C."/>
            <person name="McCusker W."/>
            <person name="McDonough S."/>
            <person name="Mehta T."/>
            <person name="Meldrim J."/>
            <person name="Meneus L."/>
            <person name="Mihai O."/>
            <person name="Mihalev A."/>
            <person name="Mihova T."/>
            <person name="Mittelman R."/>
            <person name="Mlenga V."/>
            <person name="Montmayeur A."/>
            <person name="Mulrain L."/>
            <person name="Navidi A."/>
            <person name="Naylor J."/>
            <person name="Negash T."/>
            <person name="Nguyen T."/>
            <person name="Nguyen N."/>
            <person name="Nicol R."/>
            <person name="Norbu C."/>
            <person name="Norbu N."/>
            <person name="Novod N."/>
            <person name="O'Neill B."/>
            <person name="Osman S."/>
            <person name="Markiewicz E."/>
            <person name="Oyono O.L."/>
            <person name="Patti C."/>
            <person name="Phunkhang P."/>
            <person name="Pierre F."/>
            <person name="Priest M."/>
            <person name="Raghuraman S."/>
            <person name="Rege F."/>
            <person name="Reyes R."/>
            <person name="Rise C."/>
            <person name="Rogov P."/>
            <person name="Ross K."/>
            <person name="Ryan E."/>
            <person name="Settipalli S."/>
            <person name="Shea T."/>
            <person name="Sherpa N."/>
            <person name="Shi L."/>
            <person name="Shih D."/>
            <person name="Sparrow T."/>
            <person name="Spaulding J."/>
            <person name="Stalker J."/>
            <person name="Stange-Thomann N."/>
            <person name="Stavropoulos S."/>
            <person name="Stone C."/>
            <person name="Strader C."/>
            <person name="Tesfaye S."/>
            <person name="Thomson T."/>
            <person name="Thoulutsang Y."/>
            <person name="Thoulutsang D."/>
            <person name="Topham K."/>
            <person name="Topping I."/>
            <person name="Tsamla T."/>
            <person name="Vassiliev H."/>
            <person name="Vo A."/>
            <person name="Wangchuk T."/>
            <person name="Wangdi T."/>
            <person name="Weiand M."/>
            <person name="Wilkinson J."/>
            <person name="Wilson A."/>
            <person name="Yadav S."/>
            <person name="Young G."/>
            <person name="Yu Q."/>
            <person name="Zembek L."/>
            <person name="Zhong D."/>
            <person name="Zimmer A."/>
            <person name="Zwirko Z."/>
            <person name="Jaffe D.B."/>
            <person name="Alvarez P."/>
            <person name="Brockman W."/>
            <person name="Butler J."/>
            <person name="Chin C."/>
            <person name="Gnerre S."/>
            <person name="Grabherr M."/>
            <person name="Kleber M."/>
            <person name="Mauceli E."/>
            <person name="MacCallum I."/>
        </authorList>
    </citation>
    <scope>NUCLEOTIDE SEQUENCE [LARGE SCALE GENOMIC DNA]</scope>
    <source>
        <strain evidence="19">Tucson 15010-1051.87</strain>
    </source>
</reference>
<evidence type="ECO:0000256" key="1">
    <source>
        <dbReference type="ARBA" id="ARBA00004127"/>
    </source>
</evidence>
<dbReference type="GO" id="GO:0005319">
    <property type="term" value="F:lipid transporter activity"/>
    <property type="evidence" value="ECO:0007669"/>
    <property type="project" value="InterPro"/>
</dbReference>
<evidence type="ECO:0000256" key="5">
    <source>
        <dbReference type="ARBA" id="ARBA00022692"/>
    </source>
</evidence>
<evidence type="ECO:0000256" key="7">
    <source>
        <dbReference type="ARBA" id="ARBA00022989"/>
    </source>
</evidence>
<evidence type="ECO:0000256" key="15">
    <source>
        <dbReference type="ARBA" id="ARBA00034049"/>
    </source>
</evidence>
<dbReference type="GO" id="GO:0042632">
    <property type="term" value="P:cholesterol homeostasis"/>
    <property type="evidence" value="ECO:0007669"/>
    <property type="project" value="TreeGrafter"/>
</dbReference>
<feature type="transmembrane region" description="Helical" evidence="16">
    <location>
        <begin position="271"/>
        <end position="294"/>
    </location>
</feature>
<dbReference type="eggNOG" id="KOG1933">
    <property type="taxonomic scope" value="Eukaryota"/>
</dbReference>
<evidence type="ECO:0000313" key="18">
    <source>
        <dbReference type="EMBL" id="EDW57496.1"/>
    </source>
</evidence>
<name>B4M8H0_DROVI</name>
<dbReference type="Pfam" id="PF22314">
    <property type="entry name" value="NPC1_MLD"/>
    <property type="match status" value="1"/>
</dbReference>
<dbReference type="GO" id="GO:0015485">
    <property type="term" value="F:cholesterol binding"/>
    <property type="evidence" value="ECO:0007669"/>
    <property type="project" value="TreeGrafter"/>
</dbReference>
<keyword evidence="4" id="KW-0153">Cholesterol metabolism</keyword>
<dbReference type="PANTHER" id="PTHR45727">
    <property type="entry name" value="NPC INTRACELLULAR CHOLESTEROL TRANSPORTER 1"/>
    <property type="match status" value="1"/>
</dbReference>
<dbReference type="Pfam" id="PF16414">
    <property type="entry name" value="NPC1_N"/>
    <property type="match status" value="1"/>
</dbReference>
<protein>
    <recommendedName>
        <fullName evidence="17">SSD domain-containing protein</fullName>
    </recommendedName>
</protein>
<keyword evidence="9" id="KW-0443">Lipid metabolism</keyword>
<dbReference type="STRING" id="7244.B4M8H0"/>
<dbReference type="FunCoup" id="B4M8H0">
    <property type="interactions" value="1168"/>
</dbReference>
<dbReference type="KEGG" id="dvi:6634137"/>
<evidence type="ECO:0000256" key="8">
    <source>
        <dbReference type="ARBA" id="ARBA00023055"/>
    </source>
</evidence>
<keyword evidence="14" id="KW-0753">Steroid metabolism</keyword>
<gene>
    <name evidence="18" type="primary">Dvir\GJ18108</name>
    <name evidence="18" type="ORF">Dvir_GJ18108</name>
</gene>
<dbReference type="PANTHER" id="PTHR45727:SF2">
    <property type="entry name" value="NPC INTRACELLULAR CHOLESTEROL TRANSPORTER 1"/>
    <property type="match status" value="1"/>
</dbReference>
<dbReference type="EMBL" id="CH940654">
    <property type="protein sequence ID" value="EDW57496.1"/>
    <property type="molecule type" value="Genomic_DNA"/>
</dbReference>
<evidence type="ECO:0000313" key="19">
    <source>
        <dbReference type="Proteomes" id="UP000008792"/>
    </source>
</evidence>
<comment type="catalytic activity">
    <reaction evidence="15">
        <text>cholesterol(in) = cholesterol(out)</text>
        <dbReference type="Rhea" id="RHEA:39747"/>
        <dbReference type="ChEBI" id="CHEBI:16113"/>
    </reaction>
</comment>